<dbReference type="EMBL" id="BGZK01000015">
    <property type="protein sequence ID" value="GBP04941.1"/>
    <property type="molecule type" value="Genomic_DNA"/>
</dbReference>
<protein>
    <submittedName>
        <fullName evidence="1">Uncharacterized protein</fullName>
    </submittedName>
</protein>
<reference evidence="1 2" key="1">
    <citation type="journal article" date="2019" name="Commun. Biol.">
        <title>The bagworm genome reveals a unique fibroin gene that provides high tensile strength.</title>
        <authorList>
            <person name="Kono N."/>
            <person name="Nakamura H."/>
            <person name="Ohtoshi R."/>
            <person name="Tomita M."/>
            <person name="Numata K."/>
            <person name="Arakawa K."/>
        </authorList>
    </citation>
    <scope>NUCLEOTIDE SEQUENCE [LARGE SCALE GENOMIC DNA]</scope>
</reference>
<evidence type="ECO:0000313" key="2">
    <source>
        <dbReference type="Proteomes" id="UP000299102"/>
    </source>
</evidence>
<organism evidence="1 2">
    <name type="scientific">Eumeta variegata</name>
    <name type="common">Bagworm moth</name>
    <name type="synonym">Eumeta japonica</name>
    <dbReference type="NCBI Taxonomy" id="151549"/>
    <lineage>
        <taxon>Eukaryota</taxon>
        <taxon>Metazoa</taxon>
        <taxon>Ecdysozoa</taxon>
        <taxon>Arthropoda</taxon>
        <taxon>Hexapoda</taxon>
        <taxon>Insecta</taxon>
        <taxon>Pterygota</taxon>
        <taxon>Neoptera</taxon>
        <taxon>Endopterygota</taxon>
        <taxon>Lepidoptera</taxon>
        <taxon>Glossata</taxon>
        <taxon>Ditrysia</taxon>
        <taxon>Tineoidea</taxon>
        <taxon>Psychidae</taxon>
        <taxon>Oiketicinae</taxon>
        <taxon>Eumeta</taxon>
    </lineage>
</organism>
<dbReference type="Proteomes" id="UP000299102">
    <property type="component" value="Unassembled WGS sequence"/>
</dbReference>
<proteinExistence type="predicted"/>
<name>A0A4C1SV71_EUMVA</name>
<dbReference type="AlphaFoldDB" id="A0A4C1SV71"/>
<sequence>MFSVQSALSIKKELNRALARVHCWGVRNKLKFAPPKINSMVLTKKLKYDDPVVHMNGEVLAFRADPLVIRVREATWLYEVKCRKDLGDNFVDRQLERPVYFGDLHHPAHVPEIGYESVEDLDSQTMDAVVGPQIYTDGSQLEGKVGTTPDGTTERRRDLVLDAPAQSFLHGFPGGDGYGGLIWIRRVKNSKDGLVNIFSVIYSSLEPINLWLMNLGAISP</sequence>
<comment type="caution">
    <text evidence="1">The sequence shown here is derived from an EMBL/GenBank/DDBJ whole genome shotgun (WGS) entry which is preliminary data.</text>
</comment>
<evidence type="ECO:0000313" key="1">
    <source>
        <dbReference type="EMBL" id="GBP04941.1"/>
    </source>
</evidence>
<gene>
    <name evidence="1" type="ORF">EVAR_3816_1</name>
</gene>
<dbReference type="OrthoDB" id="411823at2759"/>
<accession>A0A4C1SV71</accession>
<keyword evidence="2" id="KW-1185">Reference proteome</keyword>